<proteinExistence type="predicted"/>
<dbReference type="SUPFAM" id="SSF49899">
    <property type="entry name" value="Concanavalin A-like lectins/glucanases"/>
    <property type="match status" value="1"/>
</dbReference>
<comment type="caution">
    <text evidence="3">The sequence shown here is derived from an EMBL/GenBank/DDBJ whole genome shotgun (WGS) entry which is preliminary data.</text>
</comment>
<feature type="domain" description="GH16" evidence="2">
    <location>
        <begin position="26"/>
        <end position="225"/>
    </location>
</feature>
<dbReference type="GO" id="GO:0005975">
    <property type="term" value="P:carbohydrate metabolic process"/>
    <property type="evidence" value="ECO:0007669"/>
    <property type="project" value="InterPro"/>
</dbReference>
<sequence length="239" mass="26048">MKIPTFSATMAGLVTMSSVLLQATSVEGANAFNESLTNSNNFVIANNFGPSGSPYTTSQVHTGPDGASLTIGKNSQSTSFTGGELIYTPDHLGYGTYSVDMMGSDIVGQVTGFYLISTADGSEIDVELTGLNSTRAWLNVWHDHQQSPVPIDLDFDVSKAWHRYEINWQQNSLTWSIDGKVVLTRTDLLLKAPAQANYKLALNSWVNIQKETGPGWAGVFKYPTGQIPTSRFRNLQFTP</sequence>
<dbReference type="InterPro" id="IPR013320">
    <property type="entry name" value="ConA-like_dom_sf"/>
</dbReference>
<feature type="signal peptide" evidence="1">
    <location>
        <begin position="1"/>
        <end position="31"/>
    </location>
</feature>
<feature type="chain" id="PRO_5040152371" description="GH16 domain-containing protein" evidence="1">
    <location>
        <begin position="32"/>
        <end position="239"/>
    </location>
</feature>
<evidence type="ECO:0000313" key="4">
    <source>
        <dbReference type="Proteomes" id="UP000827284"/>
    </source>
</evidence>
<dbReference type="Proteomes" id="UP000827284">
    <property type="component" value="Unassembled WGS sequence"/>
</dbReference>
<keyword evidence="4" id="KW-1185">Reference proteome</keyword>
<reference evidence="3" key="2">
    <citation type="journal article" date="2022" name="Microbiol. Resour. Announc.">
        <title>Whole-Genome Sequence of Entomortierella parvispora E1425, a Mucoromycotan Fungus Associated with Burkholderiaceae-Related Endosymbiotic Bacteria.</title>
        <authorList>
            <person name="Herlambang A."/>
            <person name="Guo Y."/>
            <person name="Takashima Y."/>
            <person name="Narisawa K."/>
            <person name="Ohta H."/>
            <person name="Nishizawa T."/>
        </authorList>
    </citation>
    <scope>NUCLEOTIDE SEQUENCE</scope>
    <source>
        <strain evidence="3">E1425</strain>
    </source>
</reference>
<protein>
    <recommendedName>
        <fullName evidence="2">GH16 domain-containing protein</fullName>
    </recommendedName>
</protein>
<organism evidence="3 4">
    <name type="scientific">Entomortierella parvispora</name>
    <dbReference type="NCBI Taxonomy" id="205924"/>
    <lineage>
        <taxon>Eukaryota</taxon>
        <taxon>Fungi</taxon>
        <taxon>Fungi incertae sedis</taxon>
        <taxon>Mucoromycota</taxon>
        <taxon>Mortierellomycotina</taxon>
        <taxon>Mortierellomycetes</taxon>
        <taxon>Mortierellales</taxon>
        <taxon>Mortierellaceae</taxon>
        <taxon>Entomortierella</taxon>
    </lineage>
</organism>
<dbReference type="Pfam" id="PF00722">
    <property type="entry name" value="Glyco_hydro_16"/>
    <property type="match status" value="1"/>
</dbReference>
<evidence type="ECO:0000256" key="1">
    <source>
        <dbReference type="SAM" id="SignalP"/>
    </source>
</evidence>
<dbReference type="OrthoDB" id="4781at2759"/>
<dbReference type="EMBL" id="BQFW01000015">
    <property type="protein sequence ID" value="GJJ79024.1"/>
    <property type="molecule type" value="Genomic_DNA"/>
</dbReference>
<evidence type="ECO:0000259" key="2">
    <source>
        <dbReference type="PROSITE" id="PS51762"/>
    </source>
</evidence>
<keyword evidence="1" id="KW-0732">Signal</keyword>
<dbReference type="InterPro" id="IPR000757">
    <property type="entry name" value="Beta-glucanase-like"/>
</dbReference>
<dbReference type="PROSITE" id="PS51762">
    <property type="entry name" value="GH16_2"/>
    <property type="match status" value="1"/>
</dbReference>
<dbReference type="AlphaFoldDB" id="A0A9P3HLM0"/>
<evidence type="ECO:0000313" key="3">
    <source>
        <dbReference type="EMBL" id="GJJ79024.1"/>
    </source>
</evidence>
<gene>
    <name evidence="3" type="ORF">EMPS_11383</name>
</gene>
<accession>A0A9P3HLM0</accession>
<dbReference type="GO" id="GO:0004553">
    <property type="term" value="F:hydrolase activity, hydrolyzing O-glycosyl compounds"/>
    <property type="evidence" value="ECO:0007669"/>
    <property type="project" value="InterPro"/>
</dbReference>
<name>A0A9P3HLM0_9FUNG</name>
<reference evidence="3" key="1">
    <citation type="submission" date="2021-11" db="EMBL/GenBank/DDBJ databases">
        <authorList>
            <person name="Herlambang A."/>
            <person name="Guo Y."/>
            <person name="Takashima Y."/>
            <person name="Nishizawa T."/>
        </authorList>
    </citation>
    <scope>NUCLEOTIDE SEQUENCE</scope>
    <source>
        <strain evidence="3">E1425</strain>
    </source>
</reference>
<dbReference type="Gene3D" id="2.60.120.200">
    <property type="match status" value="1"/>
</dbReference>